<keyword evidence="6 9" id="KW-0067">ATP-binding</keyword>
<evidence type="ECO:0000256" key="2">
    <source>
        <dbReference type="ARBA" id="ARBA00022527"/>
    </source>
</evidence>
<feature type="binding site" evidence="9">
    <location>
        <position position="49"/>
    </location>
    <ligand>
        <name>ATP</name>
        <dbReference type="ChEBI" id="CHEBI:30616"/>
    </ligand>
</feature>
<keyword evidence="5 12" id="KW-0418">Kinase</keyword>
<evidence type="ECO:0000256" key="1">
    <source>
        <dbReference type="ARBA" id="ARBA00012513"/>
    </source>
</evidence>
<dbReference type="SMART" id="SM00220">
    <property type="entry name" value="S_TKc"/>
    <property type="match status" value="1"/>
</dbReference>
<dbReference type="EC" id="2.7.11.1" evidence="1"/>
<protein>
    <recommendedName>
        <fullName evidence="1">non-specific serine/threonine protein kinase</fullName>
        <ecNumber evidence="1">2.7.11.1</ecNumber>
    </recommendedName>
</protein>
<evidence type="ECO:0000313" key="12">
    <source>
        <dbReference type="EMBL" id="PWO00143.1"/>
    </source>
</evidence>
<dbReference type="GeneID" id="37268361"/>
<keyword evidence="4 9" id="KW-0547">Nucleotide-binding</keyword>
<dbReference type="FunFam" id="1.10.510.10:FF:000571">
    <property type="entry name" value="Maternal embryonic leucine zipper kinase"/>
    <property type="match status" value="1"/>
</dbReference>
<evidence type="ECO:0000256" key="4">
    <source>
        <dbReference type="ARBA" id="ARBA00022741"/>
    </source>
</evidence>
<dbReference type="PROSITE" id="PS00107">
    <property type="entry name" value="PROTEIN_KINASE_ATP"/>
    <property type="match status" value="1"/>
</dbReference>
<proteinExistence type="predicted"/>
<organism evidence="12 13">
    <name type="scientific">Tilletiopsis washingtonensis</name>
    <dbReference type="NCBI Taxonomy" id="58919"/>
    <lineage>
        <taxon>Eukaryota</taxon>
        <taxon>Fungi</taxon>
        <taxon>Dikarya</taxon>
        <taxon>Basidiomycota</taxon>
        <taxon>Ustilaginomycotina</taxon>
        <taxon>Exobasidiomycetes</taxon>
        <taxon>Entylomatales</taxon>
        <taxon>Entylomatales incertae sedis</taxon>
        <taxon>Tilletiopsis</taxon>
    </lineage>
</organism>
<dbReference type="STRING" id="58919.A0A316ZGT0"/>
<feature type="compositionally biased region" description="Acidic residues" evidence="10">
    <location>
        <begin position="492"/>
        <end position="506"/>
    </location>
</feature>
<dbReference type="GO" id="GO:0035861">
    <property type="term" value="C:site of double-strand break"/>
    <property type="evidence" value="ECO:0007669"/>
    <property type="project" value="TreeGrafter"/>
</dbReference>
<dbReference type="PROSITE" id="PS50011">
    <property type="entry name" value="PROTEIN_KINASE_DOM"/>
    <property type="match status" value="1"/>
</dbReference>
<dbReference type="InterPro" id="IPR017441">
    <property type="entry name" value="Protein_kinase_ATP_BS"/>
</dbReference>
<sequence length="604" mass="65640">MPAPTSSTGQHYPLIEGYSLVHPIGGGGFSKVFRAVNSAAPVHKVAAVKVVSYARPSAHSSRQQHPPDRRALQKEVQIHAVLKHASVLEFIAVKEVGLGKDGERAMALGNYVPGLYMVLEYAEGGDLFDKIPPDQGLDEGLAHFYFHQLLSALEYIHGQGIAHRDVKPENLLLDAQGNLKLADFGLCSVYKYRGQERDLLGACGSLPYIAPEMNGKPYKGEFVDVWSTGAVLFAMLVGNTPWDEPTSRSPEYSAYLTGELFKYEPWPRLSPDMLSLLRKMMCPDPKRRISIKGIKEHRWYTMPNSLLENGKCRDPVTLAERLLQGLIVSGDLDFDLHSDGQRAQVPETVSLTQPEWNERSADMGAMGDWRAPMPPSSAVASLGGEAVQARRARHEAMSQQIGARRAAFPGSTAEAGAQASQFTQAINHFTQFSSLAPASTRFSPHLTRFFCAAEPALVARLLVERLDALAVQNSISSMGDDESELLAAAAEAADDASMDGDGDTDMDGSAPAPQPLARSSSGNLPASAIGSRGARIRLGTMDRRKCVLKGEIRIETLAAAVSAGPNAPKCLVFMRRSKGNPLEWRRLFRSLAGDVQRQISQRLG</sequence>
<dbReference type="InterPro" id="IPR011009">
    <property type="entry name" value="Kinase-like_dom_sf"/>
</dbReference>
<dbReference type="PROSITE" id="PS00108">
    <property type="entry name" value="PROTEIN_KINASE_ST"/>
    <property type="match status" value="1"/>
</dbReference>
<dbReference type="GO" id="GO:0005634">
    <property type="term" value="C:nucleus"/>
    <property type="evidence" value="ECO:0007669"/>
    <property type="project" value="TreeGrafter"/>
</dbReference>
<feature type="region of interest" description="Disordered" evidence="10">
    <location>
        <begin position="490"/>
        <end position="528"/>
    </location>
</feature>
<dbReference type="AlphaFoldDB" id="A0A316ZGT0"/>
<feature type="domain" description="Protein kinase" evidence="11">
    <location>
        <begin position="18"/>
        <end position="300"/>
    </location>
</feature>
<evidence type="ECO:0000256" key="5">
    <source>
        <dbReference type="ARBA" id="ARBA00022777"/>
    </source>
</evidence>
<name>A0A316ZGT0_9BASI</name>
<gene>
    <name evidence="12" type="ORF">FA09DRAFT_315770</name>
</gene>
<evidence type="ECO:0000256" key="3">
    <source>
        <dbReference type="ARBA" id="ARBA00022679"/>
    </source>
</evidence>
<evidence type="ECO:0000256" key="7">
    <source>
        <dbReference type="ARBA" id="ARBA00047899"/>
    </source>
</evidence>
<dbReference type="Proteomes" id="UP000245946">
    <property type="component" value="Unassembled WGS sequence"/>
</dbReference>
<dbReference type="SUPFAM" id="SSF56112">
    <property type="entry name" value="Protein kinase-like (PK-like)"/>
    <property type="match status" value="1"/>
</dbReference>
<dbReference type="GO" id="GO:0005524">
    <property type="term" value="F:ATP binding"/>
    <property type="evidence" value="ECO:0007669"/>
    <property type="project" value="UniProtKB-UniRule"/>
</dbReference>
<dbReference type="GO" id="GO:0007095">
    <property type="term" value="P:mitotic G2 DNA damage checkpoint signaling"/>
    <property type="evidence" value="ECO:0007669"/>
    <property type="project" value="TreeGrafter"/>
</dbReference>
<evidence type="ECO:0000256" key="10">
    <source>
        <dbReference type="SAM" id="MobiDB-lite"/>
    </source>
</evidence>
<dbReference type="InterPro" id="IPR000719">
    <property type="entry name" value="Prot_kinase_dom"/>
</dbReference>
<evidence type="ECO:0000313" key="13">
    <source>
        <dbReference type="Proteomes" id="UP000245946"/>
    </source>
</evidence>
<reference evidence="12 13" key="1">
    <citation type="journal article" date="2018" name="Mol. Biol. Evol.">
        <title>Broad Genomic Sampling Reveals a Smut Pathogenic Ancestry of the Fungal Clade Ustilaginomycotina.</title>
        <authorList>
            <person name="Kijpornyongpan T."/>
            <person name="Mondo S.J."/>
            <person name="Barry K."/>
            <person name="Sandor L."/>
            <person name="Lee J."/>
            <person name="Lipzen A."/>
            <person name="Pangilinan J."/>
            <person name="LaButti K."/>
            <person name="Hainaut M."/>
            <person name="Henrissat B."/>
            <person name="Grigoriev I.V."/>
            <person name="Spatafora J.W."/>
            <person name="Aime M.C."/>
        </authorList>
    </citation>
    <scope>NUCLEOTIDE SEQUENCE [LARGE SCALE GENOMIC DNA]</scope>
    <source>
        <strain evidence="12 13">MCA 4186</strain>
    </source>
</reference>
<dbReference type="PANTHER" id="PTHR43895">
    <property type="entry name" value="CALCIUM/CALMODULIN-DEPENDENT PROTEIN KINASE KINASE-RELATED"/>
    <property type="match status" value="1"/>
</dbReference>
<dbReference type="PANTHER" id="PTHR43895:SF32">
    <property type="entry name" value="SERINE_THREONINE-PROTEIN KINASE CHK1"/>
    <property type="match status" value="1"/>
</dbReference>
<dbReference type="Gene3D" id="1.10.510.10">
    <property type="entry name" value="Transferase(Phosphotransferase) domain 1"/>
    <property type="match status" value="1"/>
</dbReference>
<dbReference type="OrthoDB" id="539158at2759"/>
<comment type="catalytic activity">
    <reaction evidence="7">
        <text>L-threonyl-[protein] + ATP = O-phospho-L-threonyl-[protein] + ADP + H(+)</text>
        <dbReference type="Rhea" id="RHEA:46608"/>
        <dbReference type="Rhea" id="RHEA-COMP:11060"/>
        <dbReference type="Rhea" id="RHEA-COMP:11605"/>
        <dbReference type="ChEBI" id="CHEBI:15378"/>
        <dbReference type="ChEBI" id="CHEBI:30013"/>
        <dbReference type="ChEBI" id="CHEBI:30616"/>
        <dbReference type="ChEBI" id="CHEBI:61977"/>
        <dbReference type="ChEBI" id="CHEBI:456216"/>
        <dbReference type="EC" id="2.7.11.1"/>
    </reaction>
</comment>
<evidence type="ECO:0000256" key="8">
    <source>
        <dbReference type="ARBA" id="ARBA00048679"/>
    </source>
</evidence>
<keyword evidence="2" id="KW-0723">Serine/threonine-protein kinase</keyword>
<evidence type="ECO:0000256" key="9">
    <source>
        <dbReference type="PROSITE-ProRule" id="PRU10141"/>
    </source>
</evidence>
<dbReference type="GO" id="GO:0004674">
    <property type="term" value="F:protein serine/threonine kinase activity"/>
    <property type="evidence" value="ECO:0007669"/>
    <property type="project" value="UniProtKB-KW"/>
</dbReference>
<dbReference type="EMBL" id="KZ819286">
    <property type="protein sequence ID" value="PWO00143.1"/>
    <property type="molecule type" value="Genomic_DNA"/>
</dbReference>
<evidence type="ECO:0000256" key="6">
    <source>
        <dbReference type="ARBA" id="ARBA00022840"/>
    </source>
</evidence>
<comment type="catalytic activity">
    <reaction evidence="8">
        <text>L-seryl-[protein] + ATP = O-phospho-L-seryl-[protein] + ADP + H(+)</text>
        <dbReference type="Rhea" id="RHEA:17989"/>
        <dbReference type="Rhea" id="RHEA-COMP:9863"/>
        <dbReference type="Rhea" id="RHEA-COMP:11604"/>
        <dbReference type="ChEBI" id="CHEBI:15378"/>
        <dbReference type="ChEBI" id="CHEBI:29999"/>
        <dbReference type="ChEBI" id="CHEBI:30616"/>
        <dbReference type="ChEBI" id="CHEBI:83421"/>
        <dbReference type="ChEBI" id="CHEBI:456216"/>
        <dbReference type="EC" id="2.7.11.1"/>
    </reaction>
</comment>
<accession>A0A316ZGT0</accession>
<keyword evidence="3" id="KW-0808">Transferase</keyword>
<dbReference type="GO" id="GO:0005737">
    <property type="term" value="C:cytoplasm"/>
    <property type="evidence" value="ECO:0007669"/>
    <property type="project" value="TreeGrafter"/>
</dbReference>
<dbReference type="InterPro" id="IPR008271">
    <property type="entry name" value="Ser/Thr_kinase_AS"/>
</dbReference>
<keyword evidence="13" id="KW-1185">Reference proteome</keyword>
<evidence type="ECO:0000259" key="11">
    <source>
        <dbReference type="PROSITE" id="PS50011"/>
    </source>
</evidence>
<dbReference type="Pfam" id="PF00069">
    <property type="entry name" value="Pkinase"/>
    <property type="match status" value="1"/>
</dbReference>
<dbReference type="RefSeq" id="XP_025600421.1">
    <property type="nucleotide sequence ID" value="XM_025740817.1"/>
</dbReference>